<keyword evidence="2" id="KW-1185">Reference proteome</keyword>
<sequence length="98" mass="10691">MVASSTAVTSRTMSSVEAEDMTAIAGAFTPYLAVLGRPEDDADVRAVFDAQSDSAVTQTFHRPYAHYVSFHADGVGFLFEKNGLRAVTFYIEAEDDFE</sequence>
<protein>
    <submittedName>
        <fullName evidence="1">Uncharacterized protein</fullName>
    </submittedName>
</protein>
<dbReference type="EMBL" id="NMVQ01000011">
    <property type="protein sequence ID" value="OYO22408.1"/>
    <property type="molecule type" value="Genomic_DNA"/>
</dbReference>
<dbReference type="Proteomes" id="UP000216311">
    <property type="component" value="Unassembled WGS sequence"/>
</dbReference>
<comment type="caution">
    <text evidence="1">The sequence shown here is derived from an EMBL/GenBank/DDBJ whole genome shotgun (WGS) entry which is preliminary data.</text>
</comment>
<name>A0A255H3W3_9ACTN</name>
<evidence type="ECO:0000313" key="2">
    <source>
        <dbReference type="Proteomes" id="UP000216311"/>
    </source>
</evidence>
<evidence type="ECO:0000313" key="1">
    <source>
        <dbReference type="EMBL" id="OYO22408.1"/>
    </source>
</evidence>
<proteinExistence type="predicted"/>
<reference evidence="1 2" key="1">
    <citation type="submission" date="2017-07" db="EMBL/GenBank/DDBJ databases">
        <title>Draft whole genome sequences of clinical Proprionibacteriaceae strains.</title>
        <authorList>
            <person name="Bernier A.-M."/>
            <person name="Bernard K."/>
            <person name="Domingo M.-C."/>
        </authorList>
    </citation>
    <scope>NUCLEOTIDE SEQUENCE [LARGE SCALE GENOMIC DNA]</scope>
    <source>
        <strain evidence="1 2">NML 130396</strain>
    </source>
</reference>
<accession>A0A255H3W3</accession>
<dbReference type="AlphaFoldDB" id="A0A255H3W3"/>
<gene>
    <name evidence="1" type="ORF">CGZ93_07685</name>
</gene>
<organism evidence="1 2">
    <name type="scientific">Enemella dayhoffiae</name>
    <dbReference type="NCBI Taxonomy" id="2016507"/>
    <lineage>
        <taxon>Bacteria</taxon>
        <taxon>Bacillati</taxon>
        <taxon>Actinomycetota</taxon>
        <taxon>Actinomycetes</taxon>
        <taxon>Propionibacteriales</taxon>
        <taxon>Propionibacteriaceae</taxon>
        <taxon>Enemella</taxon>
    </lineage>
</organism>